<dbReference type="PANTHER" id="PTHR10554:SF12">
    <property type="entry name" value="IP02644P"/>
    <property type="match status" value="1"/>
</dbReference>
<feature type="non-terminal residue" evidence="17">
    <location>
        <position position="1"/>
    </location>
</feature>
<dbReference type="GO" id="GO:0005198">
    <property type="term" value="F:structural molecule activity"/>
    <property type="evidence" value="ECO:0007669"/>
    <property type="project" value="InterPro"/>
</dbReference>
<evidence type="ECO:0000313" key="17">
    <source>
        <dbReference type="EMBL" id="KNC30222.1"/>
    </source>
</evidence>
<dbReference type="GO" id="GO:0003779">
    <property type="term" value="F:actin binding"/>
    <property type="evidence" value="ECO:0007669"/>
    <property type="project" value="UniProtKB-KW"/>
</dbReference>
<keyword evidence="18" id="KW-1185">Reference proteome</keyword>
<dbReference type="OMA" id="WWTSAND"/>
<evidence type="ECO:0000256" key="1">
    <source>
        <dbReference type="ARBA" id="ARBA00004184"/>
    </source>
</evidence>
<reference evidence="17 18" key="1">
    <citation type="journal article" date="2015" name="Nat. Commun.">
        <title>Lucilia cuprina genome unlocks parasitic fly biology to underpin future interventions.</title>
        <authorList>
            <person name="Anstead C.A."/>
            <person name="Korhonen P.K."/>
            <person name="Young N.D."/>
            <person name="Hall R.S."/>
            <person name="Jex A.R."/>
            <person name="Murali S.C."/>
            <person name="Hughes D.S."/>
            <person name="Lee S.F."/>
            <person name="Perry T."/>
            <person name="Stroehlein A.J."/>
            <person name="Ansell B.R."/>
            <person name="Breugelmans B."/>
            <person name="Hofmann A."/>
            <person name="Qu J."/>
            <person name="Dugan S."/>
            <person name="Lee S.L."/>
            <person name="Chao H."/>
            <person name="Dinh H."/>
            <person name="Han Y."/>
            <person name="Doddapaneni H.V."/>
            <person name="Worley K.C."/>
            <person name="Muzny D.M."/>
            <person name="Ioannidis P."/>
            <person name="Waterhouse R.M."/>
            <person name="Zdobnov E.M."/>
            <person name="James P.J."/>
            <person name="Bagnall N.H."/>
            <person name="Kotze A.C."/>
            <person name="Gibbs R.A."/>
            <person name="Richards S."/>
            <person name="Batterham P."/>
            <person name="Gasser R.B."/>
        </authorList>
    </citation>
    <scope>NUCLEOTIDE SEQUENCE [LARGE SCALE GENOMIC DNA]</scope>
    <source>
        <strain evidence="17 18">LS</strain>
        <tissue evidence="17">Full body</tissue>
    </source>
</reference>
<feature type="region of interest" description="Disordered" evidence="14">
    <location>
        <begin position="19"/>
        <end position="41"/>
    </location>
</feature>
<evidence type="ECO:0000256" key="13">
    <source>
        <dbReference type="ARBA" id="ARBA00023212"/>
    </source>
</evidence>
<dbReference type="OrthoDB" id="409749at2759"/>
<dbReference type="STRING" id="7375.A0A0L0CDC5"/>
<evidence type="ECO:0000259" key="16">
    <source>
        <dbReference type="PROSITE" id="PS50106"/>
    </source>
</evidence>
<keyword evidence="10" id="KW-0965">Cell junction</keyword>
<keyword evidence="11" id="KW-0472">Membrane</keyword>
<dbReference type="SUPFAM" id="SSF50156">
    <property type="entry name" value="PDZ domain-like"/>
    <property type="match status" value="1"/>
</dbReference>
<feature type="domain" description="PDZ" evidence="16">
    <location>
        <begin position="156"/>
        <end position="239"/>
    </location>
</feature>
<keyword evidence="7" id="KW-0677">Repeat</keyword>
<dbReference type="AlphaFoldDB" id="A0A0L0CDC5"/>
<dbReference type="InterPro" id="IPR041428">
    <property type="entry name" value="PHsplit_syntrophin"/>
</dbReference>
<dbReference type="GO" id="GO:0005856">
    <property type="term" value="C:cytoskeleton"/>
    <property type="evidence" value="ECO:0007669"/>
    <property type="project" value="UniProtKB-SubCell"/>
</dbReference>
<keyword evidence="9" id="KW-0112">Calmodulin-binding</keyword>
<dbReference type="FunFam" id="2.30.29.30:FF:000342">
    <property type="entry name" value="beta-1-syntrophin isoform X1"/>
    <property type="match status" value="1"/>
</dbReference>
<evidence type="ECO:0000256" key="5">
    <source>
        <dbReference type="ARBA" id="ARBA00022490"/>
    </source>
</evidence>
<evidence type="ECO:0000256" key="3">
    <source>
        <dbReference type="ARBA" id="ARBA00004282"/>
    </source>
</evidence>
<evidence type="ECO:0000256" key="14">
    <source>
        <dbReference type="SAM" id="MobiDB-lite"/>
    </source>
</evidence>
<dbReference type="SMART" id="SM00228">
    <property type="entry name" value="PDZ"/>
    <property type="match status" value="1"/>
</dbReference>
<evidence type="ECO:0000259" key="15">
    <source>
        <dbReference type="PROSITE" id="PS50003"/>
    </source>
</evidence>
<evidence type="ECO:0000256" key="8">
    <source>
        <dbReference type="ARBA" id="ARBA00022837"/>
    </source>
</evidence>
<feature type="compositionally biased region" description="Polar residues" evidence="14">
    <location>
        <begin position="78"/>
        <end position="101"/>
    </location>
</feature>
<keyword evidence="6" id="KW-0597">Phosphoprotein</keyword>
<dbReference type="CDD" id="cd01258">
    <property type="entry name" value="PHsplit_syntrophin"/>
    <property type="match status" value="1"/>
</dbReference>
<feature type="compositionally biased region" description="Polar residues" evidence="14">
    <location>
        <begin position="715"/>
        <end position="724"/>
    </location>
</feature>
<dbReference type="GO" id="GO:0070161">
    <property type="term" value="C:anchoring junction"/>
    <property type="evidence" value="ECO:0007669"/>
    <property type="project" value="UniProtKB-SubCell"/>
</dbReference>
<feature type="compositionally biased region" description="Polar residues" evidence="14">
    <location>
        <begin position="19"/>
        <end position="38"/>
    </location>
</feature>
<gene>
    <name evidence="17" type="ORF">FF38_06985</name>
</gene>
<evidence type="ECO:0008006" key="19">
    <source>
        <dbReference type="Google" id="ProtNLM"/>
    </source>
</evidence>
<feature type="compositionally biased region" description="Acidic residues" evidence="14">
    <location>
        <begin position="441"/>
        <end position="463"/>
    </location>
</feature>
<evidence type="ECO:0000256" key="6">
    <source>
        <dbReference type="ARBA" id="ARBA00022553"/>
    </source>
</evidence>
<feature type="region of interest" description="Disordered" evidence="14">
    <location>
        <begin position="707"/>
        <end position="744"/>
    </location>
</feature>
<dbReference type="SMART" id="SM00233">
    <property type="entry name" value="PH"/>
    <property type="match status" value="2"/>
</dbReference>
<name>A0A0L0CDC5_LUCCU</name>
<dbReference type="PROSITE" id="PS50890">
    <property type="entry name" value="PUA"/>
    <property type="match status" value="1"/>
</dbReference>
<comment type="caution">
    <text evidence="17">The sequence shown here is derived from an EMBL/GenBank/DDBJ whole genome shotgun (WGS) entry which is preliminary data.</text>
</comment>
<dbReference type="Gene3D" id="2.30.29.30">
    <property type="entry name" value="Pleckstrin-homology domain (PH domain)/Phosphotyrosine-binding domain (PTB)"/>
    <property type="match status" value="1"/>
</dbReference>
<evidence type="ECO:0000256" key="4">
    <source>
        <dbReference type="ARBA" id="ARBA00010798"/>
    </source>
</evidence>
<dbReference type="InterPro" id="IPR001849">
    <property type="entry name" value="PH_domain"/>
</dbReference>
<organism evidence="17 18">
    <name type="scientific">Lucilia cuprina</name>
    <name type="common">Green bottle fly</name>
    <name type="synonym">Australian sheep blowfly</name>
    <dbReference type="NCBI Taxonomy" id="7375"/>
    <lineage>
        <taxon>Eukaryota</taxon>
        <taxon>Metazoa</taxon>
        <taxon>Ecdysozoa</taxon>
        <taxon>Arthropoda</taxon>
        <taxon>Hexapoda</taxon>
        <taxon>Insecta</taxon>
        <taxon>Pterygota</taxon>
        <taxon>Neoptera</taxon>
        <taxon>Endopterygota</taxon>
        <taxon>Diptera</taxon>
        <taxon>Brachycera</taxon>
        <taxon>Muscomorpha</taxon>
        <taxon>Oestroidea</taxon>
        <taxon>Calliphoridae</taxon>
        <taxon>Luciliinae</taxon>
        <taxon>Lucilia</taxon>
    </lineage>
</organism>
<feature type="region of interest" description="Disordered" evidence="14">
    <location>
        <begin position="397"/>
        <end position="490"/>
    </location>
</feature>
<evidence type="ECO:0000256" key="7">
    <source>
        <dbReference type="ARBA" id="ARBA00022737"/>
    </source>
</evidence>
<evidence type="ECO:0000256" key="10">
    <source>
        <dbReference type="ARBA" id="ARBA00022949"/>
    </source>
</evidence>
<dbReference type="PROSITE" id="PS50106">
    <property type="entry name" value="PDZ"/>
    <property type="match status" value="1"/>
</dbReference>
<evidence type="ECO:0000256" key="2">
    <source>
        <dbReference type="ARBA" id="ARBA00004245"/>
    </source>
</evidence>
<keyword evidence="8" id="KW-0106">Calcium</keyword>
<feature type="region of interest" description="Disordered" evidence="14">
    <location>
        <begin position="75"/>
        <end position="122"/>
    </location>
</feature>
<accession>A0A0L0CDC5</accession>
<keyword evidence="13" id="KW-0206">Cytoskeleton</keyword>
<dbReference type="GO" id="GO:0005516">
    <property type="term" value="F:calmodulin binding"/>
    <property type="evidence" value="ECO:0007669"/>
    <property type="project" value="UniProtKB-KW"/>
</dbReference>
<dbReference type="CDD" id="cd06801">
    <property type="entry name" value="PDZ_syntrophin-like"/>
    <property type="match status" value="1"/>
</dbReference>
<proteinExistence type="inferred from homology"/>
<dbReference type="Pfam" id="PF00595">
    <property type="entry name" value="PDZ"/>
    <property type="match status" value="1"/>
</dbReference>
<sequence length="939" mass="102096">KFFLTEKRKFGGNMVESSSLGRTLNNAPVQPLPTQSPSGMRCGTLETRVRGAWYRVLVTLETDYLAISLDETCENAGSGDQSTTLNGTLGSNHSGHNGTIPSSASMQGMGQSSGGSSNTNDIDVTDNCDHLLNNNTLDSGMDMCDVPDHVANQKRHVRIIKSENNGLGISIKGGRENRMPILISKIFRGMAADQAKGLYVGDAILSVNGEELREATHDEAVRALKRAGRVVDLEVVALAISCTLATPIKRSKAKSARQIEFTTPSSPVEQKTGYPEAGFRPKIPFELPNEKPVSVTESVEIITTTPAESTLEDFDEIVPTTVKSDVVDHTPADTYGAPLPTTDDAVEVEAEVVPAPAEDFQPPSEEPSKDFSSAFDVIDNNTGDVIADLPTLEQASEAQDLEVIEPANTYGVPEVELSEPKTDVETVEPESEMEQHNGAETVDDEQQQTEEVDIEATEEEGSAESELAPTSELDIHEPADTYGAPKTELDEENEIESELDEVEQQLEILSRLTRSKTGRLVILPIENNLYLGRLVSNQPKRAQRKNGLKFLREVTPYFRKASIISEVGWELQRAFLCPLGPGVSASPPAPKTTPRADTRYIPLQLTHLARNLKYIDPENRCLELHSPDGVHSCILRASDSAEALVWFNALHSAMSGSTQRALVEANRALINVIGELKHIGWLSRRLSNGSSSGGGVVAGGGGNGSNATAVGATNPMTGTTTSVGSAGEVPSGRSSSESSDENDKWQPIFVSVTERELRIYESAPWSVEAWGRPLESFALATTRLAGAGNNSSLNGQQSTVFCVRCGTTRGVLVYWLRSETHRDMAAWARALVQGSHNAVNYQREFSFRCLYQGRQCQLVVHLNRGFCLYECGYTAPAQAKTQLWQFPFDKLRGSADDGNRMLFLDFGDDGEIELDMECCPKPVVFVLHNCLSAKVHNIV</sequence>
<keyword evidence="12" id="KW-0009">Actin-binding</keyword>
<dbReference type="SUPFAM" id="SSF50729">
    <property type="entry name" value="PH domain-like"/>
    <property type="match status" value="1"/>
</dbReference>
<keyword evidence="5" id="KW-0963">Cytoplasm</keyword>
<dbReference type="Gene3D" id="2.30.42.10">
    <property type="match status" value="1"/>
</dbReference>
<dbReference type="PANTHER" id="PTHR10554">
    <property type="entry name" value="SYNTROPHIN"/>
    <property type="match status" value="1"/>
</dbReference>
<dbReference type="Pfam" id="PF23012">
    <property type="entry name" value="Syntrophin_4th"/>
    <property type="match status" value="1"/>
</dbReference>
<dbReference type="GO" id="GO:0016010">
    <property type="term" value="C:dystrophin-associated glycoprotein complex"/>
    <property type="evidence" value="ECO:0007669"/>
    <property type="project" value="TreeGrafter"/>
</dbReference>
<evidence type="ECO:0000256" key="9">
    <source>
        <dbReference type="ARBA" id="ARBA00022860"/>
    </source>
</evidence>
<dbReference type="GO" id="GO:0012505">
    <property type="term" value="C:endomembrane system"/>
    <property type="evidence" value="ECO:0007669"/>
    <property type="project" value="UniProtKB-SubCell"/>
</dbReference>
<dbReference type="EMBL" id="JRES01000558">
    <property type="protein sequence ID" value="KNC30222.1"/>
    <property type="molecule type" value="Genomic_DNA"/>
</dbReference>
<dbReference type="InterPro" id="IPR055108">
    <property type="entry name" value="Syntrophin_4th"/>
</dbReference>
<comment type="similarity">
    <text evidence="4">Belongs to the syntrophin family.</text>
</comment>
<protein>
    <recommendedName>
        <fullName evidence="19">Beta-1-syntrophin</fullName>
    </recommendedName>
</protein>
<dbReference type="FunFam" id="2.30.42.10:FF:000052">
    <property type="entry name" value="Syntrophin beta 1"/>
    <property type="match status" value="1"/>
</dbReference>
<dbReference type="InterPro" id="IPR015482">
    <property type="entry name" value="Syntrophin"/>
</dbReference>
<dbReference type="Proteomes" id="UP000037069">
    <property type="component" value="Unassembled WGS sequence"/>
</dbReference>
<comment type="subcellular location">
    <subcellularLocation>
        <location evidence="3">Cell junction</location>
    </subcellularLocation>
    <subcellularLocation>
        <location evidence="2">Cytoplasm</location>
        <location evidence="2">Cytoskeleton</location>
    </subcellularLocation>
    <subcellularLocation>
        <location evidence="1">Endomembrane system</location>
        <topology evidence="1">Peripheral membrane protein</topology>
    </subcellularLocation>
</comment>
<evidence type="ECO:0000313" key="18">
    <source>
        <dbReference type="Proteomes" id="UP000037069"/>
    </source>
</evidence>
<dbReference type="PROSITE" id="PS50003">
    <property type="entry name" value="PH_DOMAIN"/>
    <property type="match status" value="1"/>
</dbReference>
<feature type="region of interest" description="Disordered" evidence="14">
    <location>
        <begin position="355"/>
        <end position="376"/>
    </location>
</feature>
<feature type="domain" description="PH" evidence="15">
    <location>
        <begin position="727"/>
        <end position="836"/>
    </location>
</feature>
<dbReference type="InterPro" id="IPR036034">
    <property type="entry name" value="PDZ_sf"/>
</dbReference>
<dbReference type="Pfam" id="PF18012">
    <property type="entry name" value="PH_17"/>
    <property type="match status" value="1"/>
</dbReference>
<evidence type="ECO:0000256" key="11">
    <source>
        <dbReference type="ARBA" id="ARBA00023136"/>
    </source>
</evidence>
<dbReference type="InterPro" id="IPR011993">
    <property type="entry name" value="PH-like_dom_sf"/>
</dbReference>
<feature type="compositionally biased region" description="Low complexity" evidence="14">
    <location>
        <begin position="102"/>
        <end position="117"/>
    </location>
</feature>
<evidence type="ECO:0000256" key="12">
    <source>
        <dbReference type="ARBA" id="ARBA00023203"/>
    </source>
</evidence>
<dbReference type="InterPro" id="IPR001478">
    <property type="entry name" value="PDZ"/>
</dbReference>